<protein>
    <submittedName>
        <fullName evidence="2">Lipase (Class 2)</fullName>
    </submittedName>
</protein>
<dbReference type="PANTHER" id="PTHR37574:SF1">
    <property type="entry name" value="LIPASE B"/>
    <property type="match status" value="1"/>
</dbReference>
<dbReference type="GO" id="GO:0016042">
    <property type="term" value="P:lipid catabolic process"/>
    <property type="evidence" value="ECO:0007669"/>
    <property type="project" value="InterPro"/>
</dbReference>
<dbReference type="InterPro" id="IPR002918">
    <property type="entry name" value="Lipase_EstA/Esterase_EstB"/>
</dbReference>
<dbReference type="OrthoDB" id="8871309at2"/>
<dbReference type="GO" id="GO:0016787">
    <property type="term" value="F:hydrolase activity"/>
    <property type="evidence" value="ECO:0007669"/>
    <property type="project" value="InterPro"/>
</dbReference>
<dbReference type="InterPro" id="IPR053228">
    <property type="entry name" value="Stereospecific_Lipase"/>
</dbReference>
<proteinExistence type="predicted"/>
<evidence type="ECO:0000313" key="3">
    <source>
        <dbReference type="Proteomes" id="UP000198923"/>
    </source>
</evidence>
<gene>
    <name evidence="2" type="ORF">SAMN05421505_13250</name>
</gene>
<feature type="chain" id="PRO_5039256693" evidence="1">
    <location>
        <begin position="25"/>
        <end position="344"/>
    </location>
</feature>
<dbReference type="Proteomes" id="UP000198923">
    <property type="component" value="Unassembled WGS sequence"/>
</dbReference>
<dbReference type="Pfam" id="PF01674">
    <property type="entry name" value="Lipase_2"/>
    <property type="match status" value="1"/>
</dbReference>
<keyword evidence="3" id="KW-1185">Reference proteome</keyword>
<dbReference type="Gene3D" id="3.40.50.1820">
    <property type="entry name" value="alpha/beta hydrolase"/>
    <property type="match status" value="1"/>
</dbReference>
<sequence length="344" mass="35445">MRVLPLCGLAVAAVLTGTAAAVPAGPVPAGPVPAAVPAGPVPAAPVPVDPVPDGLTTFPAAFTASLLTPDAPPPGANDWTCRPSARFPVPVVLIHGTWANAFNVWNELSPALKRDGLCVFAVNYGGPAGAVPKATGPIPDSAKELSVFVDRVLSATGASKVDLVGHSQGGGPMPRWYLKFLGGGAKVRKLIGLAPANHGTTLSGLSVLARLISSLGLPGLKIGDSGQQMVAGSEFNRALDEGGDTVAGVEYITIITRHDMVVTPYTNQFLSPGPGAKVTNIVLQDVCALDMTDHVGITYDPIAIQITRNHLNPADAHPPLCRPVLPLLSRLNLDVRLPPRTSPH</sequence>
<name>A0A1G8HIS7_9ACTN</name>
<keyword evidence="1" id="KW-0732">Signal</keyword>
<dbReference type="RefSeq" id="WP_093173966.1">
    <property type="nucleotide sequence ID" value="NZ_FNCN01000032.1"/>
</dbReference>
<organism evidence="2 3">
    <name type="scientific">Sinosporangium album</name>
    <dbReference type="NCBI Taxonomy" id="504805"/>
    <lineage>
        <taxon>Bacteria</taxon>
        <taxon>Bacillati</taxon>
        <taxon>Actinomycetota</taxon>
        <taxon>Actinomycetes</taxon>
        <taxon>Streptosporangiales</taxon>
        <taxon>Streptosporangiaceae</taxon>
        <taxon>Sinosporangium</taxon>
    </lineage>
</organism>
<dbReference type="STRING" id="504805.SAMN05421505_13250"/>
<dbReference type="InterPro" id="IPR029058">
    <property type="entry name" value="AB_hydrolase_fold"/>
</dbReference>
<dbReference type="EMBL" id="FNCN01000032">
    <property type="protein sequence ID" value="SDI06553.1"/>
    <property type="molecule type" value="Genomic_DNA"/>
</dbReference>
<evidence type="ECO:0000313" key="2">
    <source>
        <dbReference type="EMBL" id="SDI06553.1"/>
    </source>
</evidence>
<accession>A0A1G8HIS7</accession>
<evidence type="ECO:0000256" key="1">
    <source>
        <dbReference type="SAM" id="SignalP"/>
    </source>
</evidence>
<feature type="signal peptide" evidence="1">
    <location>
        <begin position="1"/>
        <end position="24"/>
    </location>
</feature>
<dbReference type="AlphaFoldDB" id="A0A1G8HIS7"/>
<dbReference type="SUPFAM" id="SSF53474">
    <property type="entry name" value="alpha/beta-Hydrolases"/>
    <property type="match status" value="1"/>
</dbReference>
<reference evidence="2 3" key="1">
    <citation type="submission" date="2016-10" db="EMBL/GenBank/DDBJ databases">
        <authorList>
            <person name="de Groot N.N."/>
        </authorList>
    </citation>
    <scope>NUCLEOTIDE SEQUENCE [LARGE SCALE GENOMIC DNA]</scope>
    <source>
        <strain evidence="2 3">CPCC 201354</strain>
    </source>
</reference>
<dbReference type="PANTHER" id="PTHR37574">
    <property type="entry name" value="LIPASE B"/>
    <property type="match status" value="1"/>
</dbReference>